<feature type="compositionally biased region" description="Polar residues" evidence="1">
    <location>
        <begin position="20"/>
        <end position="29"/>
    </location>
</feature>
<dbReference type="OrthoDB" id="7584889at2"/>
<accession>A0A1E3M089</accession>
<keyword evidence="4" id="KW-1185">Reference proteome</keyword>
<evidence type="ECO:0008006" key="5">
    <source>
        <dbReference type="Google" id="ProtNLM"/>
    </source>
</evidence>
<dbReference type="EMBL" id="MDDS01000014">
    <property type="protein sequence ID" value="ODP38460.1"/>
    <property type="molecule type" value="Genomic_DNA"/>
</dbReference>
<feature type="signal peptide" evidence="2">
    <location>
        <begin position="1"/>
        <end position="22"/>
    </location>
</feature>
<protein>
    <recommendedName>
        <fullName evidence="5">PRC-barrel domain-containing protein</fullName>
    </recommendedName>
</protein>
<feature type="chain" id="PRO_5009132241" description="PRC-barrel domain-containing protein" evidence="2">
    <location>
        <begin position="23"/>
        <end position="94"/>
    </location>
</feature>
<dbReference type="AlphaFoldDB" id="A0A1E3M089"/>
<evidence type="ECO:0000313" key="4">
    <source>
        <dbReference type="Proteomes" id="UP000094487"/>
    </source>
</evidence>
<comment type="caution">
    <text evidence="3">The sequence shown here is derived from an EMBL/GenBank/DDBJ whole genome shotgun (WGS) entry which is preliminary data.</text>
</comment>
<evidence type="ECO:0000256" key="2">
    <source>
        <dbReference type="SAM" id="SignalP"/>
    </source>
</evidence>
<evidence type="ECO:0000313" key="3">
    <source>
        <dbReference type="EMBL" id="ODP38460.1"/>
    </source>
</evidence>
<feature type="region of interest" description="Disordered" evidence="1">
    <location>
        <begin position="18"/>
        <end position="38"/>
    </location>
</feature>
<keyword evidence="2" id="KW-0732">Signal</keyword>
<dbReference type="RefSeq" id="WP_069319892.1">
    <property type="nucleotide sequence ID" value="NZ_MDDS01000014.1"/>
</dbReference>
<gene>
    <name evidence="3" type="ORF">BFL28_13865</name>
</gene>
<sequence>MSFRTVMLLAAAATLSPSLGQAQETTSPTPAAVPKKGFALKDRDGKKIGTVDMVSASGVVTFIRDMRIYRVPLATVSTNGRTSTTSLSWAEIRN</sequence>
<reference evidence="3 4" key="1">
    <citation type="submission" date="2016-08" db="EMBL/GenBank/DDBJ databases">
        <title>Draft genome of the agarase producing Sphingomonas sp. MCT13.</title>
        <authorList>
            <person name="D'Andrea M.M."/>
            <person name="Rossolini G.M."/>
            <person name="Thaller M.C."/>
        </authorList>
    </citation>
    <scope>NUCLEOTIDE SEQUENCE [LARGE SCALE GENOMIC DNA]</scope>
    <source>
        <strain evidence="3 4">MCT13</strain>
    </source>
</reference>
<name>A0A1E3M089_9SPHN</name>
<proteinExistence type="predicted"/>
<organism evidence="3 4">
    <name type="scientific">Sphingomonas turrisvirgatae</name>
    <dbReference type="NCBI Taxonomy" id="1888892"/>
    <lineage>
        <taxon>Bacteria</taxon>
        <taxon>Pseudomonadati</taxon>
        <taxon>Pseudomonadota</taxon>
        <taxon>Alphaproteobacteria</taxon>
        <taxon>Sphingomonadales</taxon>
        <taxon>Sphingomonadaceae</taxon>
        <taxon>Sphingomonas</taxon>
    </lineage>
</organism>
<dbReference type="STRING" id="1888892.BFL28_13865"/>
<evidence type="ECO:0000256" key="1">
    <source>
        <dbReference type="SAM" id="MobiDB-lite"/>
    </source>
</evidence>
<dbReference type="Proteomes" id="UP000094487">
    <property type="component" value="Unassembled WGS sequence"/>
</dbReference>